<gene>
    <name evidence="2" type="ORF">BCV69DRAFT_52216</name>
</gene>
<evidence type="ECO:0000313" key="2">
    <source>
        <dbReference type="EMBL" id="PWN18878.1"/>
    </source>
</evidence>
<feature type="transmembrane region" description="Helical" evidence="1">
    <location>
        <begin position="106"/>
        <end position="128"/>
    </location>
</feature>
<dbReference type="RefSeq" id="XP_025346038.1">
    <property type="nucleotide sequence ID" value="XM_025495343.1"/>
</dbReference>
<accession>A0A316U222</accession>
<dbReference type="AlphaFoldDB" id="A0A316U222"/>
<protein>
    <submittedName>
        <fullName evidence="2">Uncharacterized protein</fullName>
    </submittedName>
</protein>
<dbReference type="Proteomes" id="UP000245942">
    <property type="component" value="Unassembled WGS sequence"/>
</dbReference>
<organism evidence="2 3">
    <name type="scientific">Pseudomicrostroma glucosiphilum</name>
    <dbReference type="NCBI Taxonomy" id="1684307"/>
    <lineage>
        <taxon>Eukaryota</taxon>
        <taxon>Fungi</taxon>
        <taxon>Dikarya</taxon>
        <taxon>Basidiomycota</taxon>
        <taxon>Ustilaginomycotina</taxon>
        <taxon>Exobasidiomycetes</taxon>
        <taxon>Microstromatales</taxon>
        <taxon>Microstromatales incertae sedis</taxon>
        <taxon>Pseudomicrostroma</taxon>
    </lineage>
</organism>
<keyword evidence="3" id="KW-1185">Reference proteome</keyword>
<evidence type="ECO:0000313" key="3">
    <source>
        <dbReference type="Proteomes" id="UP000245942"/>
    </source>
</evidence>
<name>A0A316U222_9BASI</name>
<dbReference type="OrthoDB" id="2548644at2759"/>
<feature type="transmembrane region" description="Helical" evidence="1">
    <location>
        <begin position="140"/>
        <end position="162"/>
    </location>
</feature>
<dbReference type="GeneID" id="37017077"/>
<feature type="transmembrane region" description="Helical" evidence="1">
    <location>
        <begin position="27"/>
        <end position="49"/>
    </location>
</feature>
<keyword evidence="1" id="KW-0812">Transmembrane</keyword>
<dbReference type="EMBL" id="KZ819333">
    <property type="protein sequence ID" value="PWN18878.1"/>
    <property type="molecule type" value="Genomic_DNA"/>
</dbReference>
<sequence length="203" mass="22975">MSSGIVTGMDSGAAPSRQAERCSPDELMHFTLLTSPSVVFPTIMLVEAIRTIRGEMRMLLRIVRRRRPNIAEMLFFSLKYLAIFAVIGHLLIQYSKGWLSARGCTVMHWLSSLSIFLCSSLVTLTLAFRCYIIFERKRRIGWSLLCLVAIQLAASMTLAAALEKYNALNEPGGYCVWRDTARTVPPIFQFNFYYVSRCRSALS</sequence>
<proteinExistence type="predicted"/>
<keyword evidence="1" id="KW-1133">Transmembrane helix</keyword>
<evidence type="ECO:0000256" key="1">
    <source>
        <dbReference type="SAM" id="Phobius"/>
    </source>
</evidence>
<reference evidence="2 3" key="1">
    <citation type="journal article" date="2018" name="Mol. Biol. Evol.">
        <title>Broad Genomic Sampling Reveals a Smut Pathogenic Ancestry of the Fungal Clade Ustilaginomycotina.</title>
        <authorList>
            <person name="Kijpornyongpan T."/>
            <person name="Mondo S.J."/>
            <person name="Barry K."/>
            <person name="Sandor L."/>
            <person name="Lee J."/>
            <person name="Lipzen A."/>
            <person name="Pangilinan J."/>
            <person name="LaButti K."/>
            <person name="Hainaut M."/>
            <person name="Henrissat B."/>
            <person name="Grigoriev I.V."/>
            <person name="Spatafora J.W."/>
            <person name="Aime M.C."/>
        </authorList>
    </citation>
    <scope>NUCLEOTIDE SEQUENCE [LARGE SCALE GENOMIC DNA]</scope>
    <source>
        <strain evidence="2 3">MCA 4718</strain>
    </source>
</reference>
<keyword evidence="1" id="KW-0472">Membrane</keyword>
<feature type="transmembrane region" description="Helical" evidence="1">
    <location>
        <begin position="70"/>
        <end position="94"/>
    </location>
</feature>